<sequence length="311" mass="35647">MRRDEISLLEEELIQLTIKSSLVVLSDNLTLICTVWTRKSYNPESFHAQLKSIWKTRKKFDIQVVGKILFLISFENEDDLEMILEGRPWIFPRQLVIFDRLANPIEWSKIRLVLSLYWIKIRSCPPKCDKKDLIHAIRSTFGGVIKLEVKGDFSWLSVQLDCGRMDHGFKECDRIPTGARDKPEDELPYSLALKVGSNLLGKECLEFGASTKKSMMQYLYVGDVDKVDRTEGMVSIDVTSSWVTVENRKTEVRGGSVKVSIDIEATNIGHNFRDFRDHRIPPIKDVDLGPMDHDGFDSPNEGKSQKPKKSK</sequence>
<evidence type="ECO:0000313" key="4">
    <source>
        <dbReference type="Proteomes" id="UP000701853"/>
    </source>
</evidence>
<protein>
    <recommendedName>
        <fullName evidence="2">DUF4283 domain-containing protein</fullName>
    </recommendedName>
</protein>
<dbReference type="PANTHER" id="PTHR31286">
    <property type="entry name" value="GLYCINE-RICH CELL WALL STRUCTURAL PROTEIN 1.8-LIKE"/>
    <property type="match status" value="1"/>
</dbReference>
<dbReference type="InterPro" id="IPR040256">
    <property type="entry name" value="At4g02000-like"/>
</dbReference>
<name>A0A8J5Z2E2_9ROSI</name>
<evidence type="ECO:0000259" key="2">
    <source>
        <dbReference type="Pfam" id="PF14111"/>
    </source>
</evidence>
<feature type="compositionally biased region" description="Basic and acidic residues" evidence="1">
    <location>
        <begin position="283"/>
        <end position="296"/>
    </location>
</feature>
<dbReference type="PANTHER" id="PTHR31286:SF167">
    <property type="entry name" value="OS09G0268800 PROTEIN"/>
    <property type="match status" value="1"/>
</dbReference>
<dbReference type="OrthoDB" id="966987at2759"/>
<feature type="domain" description="DUF4283" evidence="2">
    <location>
        <begin position="31"/>
        <end position="100"/>
    </location>
</feature>
<dbReference type="Proteomes" id="UP000701853">
    <property type="component" value="Chromosome 5"/>
</dbReference>
<accession>A0A8J5Z2E2</accession>
<evidence type="ECO:0000313" key="3">
    <source>
        <dbReference type="EMBL" id="KAG8492870.1"/>
    </source>
</evidence>
<keyword evidence="4" id="KW-1185">Reference proteome</keyword>
<comment type="caution">
    <text evidence="3">The sequence shown here is derived from an EMBL/GenBank/DDBJ whole genome shotgun (WGS) entry which is preliminary data.</text>
</comment>
<feature type="region of interest" description="Disordered" evidence="1">
    <location>
        <begin position="283"/>
        <end position="311"/>
    </location>
</feature>
<dbReference type="AlphaFoldDB" id="A0A8J5Z2E2"/>
<proteinExistence type="predicted"/>
<reference evidence="3 4" key="1">
    <citation type="journal article" date="2021" name="bioRxiv">
        <title>The Gossypium anomalum genome as a resource for cotton improvement and evolutionary analysis of hybrid incompatibility.</title>
        <authorList>
            <person name="Grover C.E."/>
            <person name="Yuan D."/>
            <person name="Arick M.A."/>
            <person name="Miller E.R."/>
            <person name="Hu G."/>
            <person name="Peterson D.G."/>
            <person name="Wendel J.F."/>
            <person name="Udall J.A."/>
        </authorList>
    </citation>
    <scope>NUCLEOTIDE SEQUENCE [LARGE SCALE GENOMIC DNA]</scope>
    <source>
        <strain evidence="3">JFW-Udall</strain>
        <tissue evidence="3">Leaf</tissue>
    </source>
</reference>
<dbReference type="Pfam" id="PF14111">
    <property type="entry name" value="DUF4283"/>
    <property type="match status" value="1"/>
</dbReference>
<organism evidence="3 4">
    <name type="scientific">Gossypium anomalum</name>
    <dbReference type="NCBI Taxonomy" id="47600"/>
    <lineage>
        <taxon>Eukaryota</taxon>
        <taxon>Viridiplantae</taxon>
        <taxon>Streptophyta</taxon>
        <taxon>Embryophyta</taxon>
        <taxon>Tracheophyta</taxon>
        <taxon>Spermatophyta</taxon>
        <taxon>Magnoliopsida</taxon>
        <taxon>eudicotyledons</taxon>
        <taxon>Gunneridae</taxon>
        <taxon>Pentapetalae</taxon>
        <taxon>rosids</taxon>
        <taxon>malvids</taxon>
        <taxon>Malvales</taxon>
        <taxon>Malvaceae</taxon>
        <taxon>Malvoideae</taxon>
        <taxon>Gossypium</taxon>
    </lineage>
</organism>
<dbReference type="InterPro" id="IPR025558">
    <property type="entry name" value="DUF4283"/>
</dbReference>
<dbReference type="EMBL" id="JAHUZN010000005">
    <property type="protein sequence ID" value="KAG8492870.1"/>
    <property type="molecule type" value="Genomic_DNA"/>
</dbReference>
<gene>
    <name evidence="3" type="ORF">CXB51_010168</name>
</gene>
<evidence type="ECO:0000256" key="1">
    <source>
        <dbReference type="SAM" id="MobiDB-lite"/>
    </source>
</evidence>